<dbReference type="NCBIfam" id="TIGR02623">
    <property type="entry name" value="G1P_cyt_trans"/>
    <property type="match status" value="1"/>
</dbReference>
<comment type="caution">
    <text evidence="3">The sequence shown here is derived from an EMBL/GenBank/DDBJ whole genome shotgun (WGS) entry which is preliminary data.</text>
</comment>
<dbReference type="InterPro" id="IPR013446">
    <property type="entry name" value="G1P_cyt_trans-like"/>
</dbReference>
<dbReference type="EC" id="2.7.7.33" evidence="3"/>
<evidence type="ECO:0000256" key="1">
    <source>
        <dbReference type="SAM" id="MobiDB-lite"/>
    </source>
</evidence>
<accession>A0A928Z7A0</accession>
<evidence type="ECO:0000313" key="3">
    <source>
        <dbReference type="EMBL" id="MBE9039458.1"/>
    </source>
</evidence>
<dbReference type="AlphaFoldDB" id="A0A928Z7A0"/>
<dbReference type="GO" id="GO:0009243">
    <property type="term" value="P:O antigen biosynthetic process"/>
    <property type="evidence" value="ECO:0007669"/>
    <property type="project" value="InterPro"/>
</dbReference>
<dbReference type="Pfam" id="PF00483">
    <property type="entry name" value="NTP_transferase"/>
    <property type="match status" value="1"/>
</dbReference>
<sequence length="283" mass="31997">MKVGILAGGLGTRLAEETESKPKPMVEIGGRPIMWHIMMHYAHYGFKDFAIALGYKGEVIKKYMVDYCSLNSNLTVNLESGQVQMHGGLRPNWTIDLIDTGLHTNTGGRIKRLIPYMGNETFMLTWGDGVSDINLQDLLAFHRHHGKLATMTVVRPPTRFGLPVLEGDRVIEFSEKPQIKEGWINGAFFVLEPQVFDYIGNDNTLWEKEPLETLAKDGQLMAYQYDGFWQCMDTLRDKRRLQTLWDGGNAPWKIWEESNASLSNGSQGLHRDGTRTYAASPTT</sequence>
<dbReference type="EMBL" id="JADEXN010000011">
    <property type="protein sequence ID" value="MBE9039458.1"/>
    <property type="molecule type" value="Genomic_DNA"/>
</dbReference>
<dbReference type="GO" id="GO:0047343">
    <property type="term" value="F:glucose-1-phosphate cytidylyltransferase activity"/>
    <property type="evidence" value="ECO:0007669"/>
    <property type="project" value="UniProtKB-EC"/>
</dbReference>
<protein>
    <submittedName>
        <fullName evidence="3">Glucose-1-phosphate cytidylyltransferase</fullName>
        <ecNumber evidence="3">2.7.7.33</ecNumber>
    </submittedName>
</protein>
<evidence type="ECO:0000313" key="4">
    <source>
        <dbReference type="Proteomes" id="UP000621799"/>
    </source>
</evidence>
<dbReference type="SUPFAM" id="SSF53448">
    <property type="entry name" value="Nucleotide-diphospho-sugar transferases"/>
    <property type="match status" value="1"/>
</dbReference>
<proteinExistence type="predicted"/>
<dbReference type="Proteomes" id="UP000621799">
    <property type="component" value="Unassembled WGS sequence"/>
</dbReference>
<dbReference type="RefSeq" id="WP_264319721.1">
    <property type="nucleotide sequence ID" value="NZ_JADEXN010000011.1"/>
</dbReference>
<feature type="domain" description="Nucleotidyl transferase" evidence="2">
    <location>
        <begin position="5"/>
        <end position="210"/>
    </location>
</feature>
<dbReference type="InterPro" id="IPR005835">
    <property type="entry name" value="NTP_transferase_dom"/>
</dbReference>
<name>A0A928Z7A0_9CYAN</name>
<dbReference type="CDD" id="cd02524">
    <property type="entry name" value="G1P_cytidylyltransferase"/>
    <property type="match status" value="1"/>
</dbReference>
<gene>
    <name evidence="3" type="primary">rfbF</name>
    <name evidence="3" type="ORF">IQ235_01445</name>
</gene>
<dbReference type="InterPro" id="IPR029044">
    <property type="entry name" value="Nucleotide-diphossugar_trans"/>
</dbReference>
<dbReference type="InterPro" id="IPR046981">
    <property type="entry name" value="G1P_cyt_trans"/>
</dbReference>
<dbReference type="PANTHER" id="PTHR47183:SF1">
    <property type="entry name" value="GLUCOSE-1-PHOSPHATE CYTIDYLYLTRANSFERASE"/>
    <property type="match status" value="1"/>
</dbReference>
<organism evidence="3 4">
    <name type="scientific">Zarconia navalis LEGE 11467</name>
    <dbReference type="NCBI Taxonomy" id="1828826"/>
    <lineage>
        <taxon>Bacteria</taxon>
        <taxon>Bacillati</taxon>
        <taxon>Cyanobacteriota</taxon>
        <taxon>Cyanophyceae</taxon>
        <taxon>Oscillatoriophycideae</taxon>
        <taxon>Oscillatoriales</taxon>
        <taxon>Oscillatoriales incertae sedis</taxon>
        <taxon>Zarconia</taxon>
        <taxon>Zarconia navalis</taxon>
    </lineage>
</organism>
<reference evidence="3" key="1">
    <citation type="submission" date="2020-10" db="EMBL/GenBank/DDBJ databases">
        <authorList>
            <person name="Castelo-Branco R."/>
            <person name="Eusebio N."/>
            <person name="Adriana R."/>
            <person name="Vieira A."/>
            <person name="Brugerolle De Fraissinette N."/>
            <person name="Rezende De Castro R."/>
            <person name="Schneider M.P."/>
            <person name="Vasconcelos V."/>
            <person name="Leao P.N."/>
        </authorList>
    </citation>
    <scope>NUCLEOTIDE SEQUENCE</scope>
    <source>
        <strain evidence="3">LEGE 11467</strain>
    </source>
</reference>
<evidence type="ECO:0000259" key="2">
    <source>
        <dbReference type="Pfam" id="PF00483"/>
    </source>
</evidence>
<feature type="region of interest" description="Disordered" evidence="1">
    <location>
        <begin position="262"/>
        <end position="283"/>
    </location>
</feature>
<keyword evidence="3" id="KW-0548">Nucleotidyltransferase</keyword>
<dbReference type="Gene3D" id="3.90.550.10">
    <property type="entry name" value="Spore Coat Polysaccharide Biosynthesis Protein SpsA, Chain A"/>
    <property type="match status" value="1"/>
</dbReference>
<dbReference type="PANTHER" id="PTHR47183">
    <property type="entry name" value="GLUCOSE-1-PHOSPHATE CYTIDYLYLTRANSFERASE-RELATED"/>
    <property type="match status" value="1"/>
</dbReference>
<keyword evidence="4" id="KW-1185">Reference proteome</keyword>
<keyword evidence="3" id="KW-0808">Transferase</keyword>